<gene>
    <name evidence="1" type="ORF">G3570_02965</name>
</gene>
<protein>
    <submittedName>
        <fullName evidence="1">Uncharacterized protein</fullName>
    </submittedName>
</protein>
<dbReference type="RefSeq" id="WP_165139002.1">
    <property type="nucleotide sequence ID" value="NZ_JAALLT010000001.1"/>
</dbReference>
<evidence type="ECO:0000313" key="1">
    <source>
        <dbReference type="EMBL" id="NGP75577.1"/>
    </source>
</evidence>
<comment type="caution">
    <text evidence="1">The sequence shown here is derived from an EMBL/GenBank/DDBJ whole genome shotgun (WGS) entry which is preliminary data.</text>
</comment>
<name>A0A6M1SYE7_9BACT</name>
<dbReference type="AlphaFoldDB" id="A0A6M1SYE7"/>
<evidence type="ECO:0000313" key="2">
    <source>
        <dbReference type="Proteomes" id="UP000473278"/>
    </source>
</evidence>
<organism evidence="1 2">
    <name type="scientific">Halalkalibaculum roseum</name>
    <dbReference type="NCBI Taxonomy" id="2709311"/>
    <lineage>
        <taxon>Bacteria</taxon>
        <taxon>Pseudomonadati</taxon>
        <taxon>Balneolota</taxon>
        <taxon>Balneolia</taxon>
        <taxon>Balneolales</taxon>
        <taxon>Balneolaceae</taxon>
        <taxon>Halalkalibaculum</taxon>
    </lineage>
</organism>
<keyword evidence="2" id="KW-1185">Reference proteome</keyword>
<sequence>MYILDYNQQLNLIREMTQLRKDAENWVVYYHHPSTNEMWKSFFPKATENDPGPKILRTEPVPEKLEDRLDTFLKGDIRENAIGLGIELSVNPNKWERIIELVEDRYRSYDRKQLSLFLDNLGVEEGEELLKELGHDPSEYGLDSNKLKNLSRRSKLIRFKRFWFF</sequence>
<dbReference type="Proteomes" id="UP000473278">
    <property type="component" value="Unassembled WGS sequence"/>
</dbReference>
<proteinExistence type="predicted"/>
<reference evidence="1 2" key="1">
    <citation type="submission" date="2020-02" db="EMBL/GenBank/DDBJ databases">
        <title>Balneolaceae bacterium YR4-1, complete genome.</title>
        <authorList>
            <person name="Li Y."/>
            <person name="Wu S."/>
        </authorList>
    </citation>
    <scope>NUCLEOTIDE SEQUENCE [LARGE SCALE GENOMIC DNA]</scope>
    <source>
        <strain evidence="1 2">YR4-1</strain>
    </source>
</reference>
<dbReference type="EMBL" id="JAALLT010000001">
    <property type="protein sequence ID" value="NGP75577.1"/>
    <property type="molecule type" value="Genomic_DNA"/>
</dbReference>
<accession>A0A6M1SYE7</accession>